<keyword evidence="2" id="KW-1185">Reference proteome</keyword>
<organism evidence="1 2">
    <name type="scientific">Escherichia coli O6:H1 (strain CFT073 / ATCC 700928 / UPEC)</name>
    <dbReference type="NCBI Taxonomy" id="199310"/>
    <lineage>
        <taxon>Bacteria</taxon>
        <taxon>Pseudomonadati</taxon>
        <taxon>Pseudomonadota</taxon>
        <taxon>Gammaproteobacteria</taxon>
        <taxon>Enterobacterales</taxon>
        <taxon>Enterobacteriaceae</taxon>
        <taxon>Escherichia</taxon>
    </lineage>
</organism>
<name>A0A0H2V604_ECOL6</name>
<proteinExistence type="predicted"/>
<dbReference type="EMBL" id="AE014075">
    <property type="protein sequence ID" value="AAN79677.1"/>
    <property type="molecule type" value="Genomic_DNA"/>
</dbReference>
<evidence type="ECO:0000313" key="2">
    <source>
        <dbReference type="Proteomes" id="UP000001410"/>
    </source>
</evidence>
<protein>
    <submittedName>
        <fullName evidence="1">Uncharacterized protein</fullName>
    </submittedName>
</protein>
<accession>A0A0H2V604</accession>
<dbReference type="Proteomes" id="UP000001410">
    <property type="component" value="Chromosome"/>
</dbReference>
<dbReference type="KEGG" id="ecc:c1217"/>
<gene>
    <name evidence="1" type="ordered locus">c1217</name>
</gene>
<dbReference type="AlphaFoldDB" id="A0A0H2V604"/>
<evidence type="ECO:0000313" key="1">
    <source>
        <dbReference type="EMBL" id="AAN79677.1"/>
    </source>
</evidence>
<dbReference type="STRING" id="199310.c1217"/>
<dbReference type="eggNOG" id="ENOG5033WUA">
    <property type="taxonomic scope" value="Bacteria"/>
</dbReference>
<sequence length="102" mass="12031">MDLWLLANDESCLRHQAFWHSWQGPLVERQQSNNITLTDVLEGVHAYLQGHLDDFEIQEAFVTKELPLKLAQLRERWERYVVLNAELAARGRGGFERNRRDD</sequence>
<dbReference type="HOGENOM" id="CLU_2272935_0_0_6"/>
<reference evidence="1 2" key="1">
    <citation type="journal article" date="2002" name="Proc. Natl. Acad. Sci. U.S.A.">
        <title>Extensive mosaic structure revealed by the complete genome sequence of uropathogenic Escherichia coli.</title>
        <authorList>
            <person name="Welch R.A."/>
            <person name="Burland V."/>
            <person name="Plunkett G.III."/>
            <person name="Redford P."/>
            <person name="Roesch P."/>
            <person name="Rasko D."/>
            <person name="Buckles E.L."/>
            <person name="Liou S.R."/>
            <person name="Boutin A."/>
            <person name="Hackett J."/>
            <person name="Stroud D."/>
            <person name="Mayhew G.F."/>
            <person name="Rose D.J."/>
            <person name="Zhou S."/>
            <person name="Schwartz D.C."/>
            <person name="Perna N.T."/>
            <person name="Mobley H.L."/>
            <person name="Donnenberg M.S."/>
            <person name="Blattner F.R."/>
        </authorList>
    </citation>
    <scope>NUCLEOTIDE SEQUENCE [LARGE SCALE GENOMIC DNA]</scope>
    <source>
        <strain evidence="2">CFT073 / ATCC 700928 / UPEC</strain>
    </source>
</reference>